<dbReference type="STRING" id="1123349.SAMN02744037_02377"/>
<evidence type="ECO:0000313" key="2">
    <source>
        <dbReference type="Proteomes" id="UP000242497"/>
    </source>
</evidence>
<accession>A0A1M6SM45</accession>
<proteinExistence type="predicted"/>
<reference evidence="2" key="1">
    <citation type="submission" date="2016-11" db="EMBL/GenBank/DDBJ databases">
        <authorList>
            <person name="Varghese N."/>
            <person name="Submissions S."/>
        </authorList>
    </citation>
    <scope>NUCLEOTIDE SEQUENCE [LARGE SCALE GENOMIC DNA]</scope>
    <source>
        <strain evidence="2">DSM 15518</strain>
    </source>
</reference>
<organism evidence="1 2">
    <name type="scientific">Tepidibacter formicigenes DSM 15518</name>
    <dbReference type="NCBI Taxonomy" id="1123349"/>
    <lineage>
        <taxon>Bacteria</taxon>
        <taxon>Bacillati</taxon>
        <taxon>Bacillota</taxon>
        <taxon>Clostridia</taxon>
        <taxon>Peptostreptococcales</taxon>
        <taxon>Peptostreptococcaceae</taxon>
        <taxon>Tepidibacter</taxon>
    </lineage>
</organism>
<protein>
    <submittedName>
        <fullName evidence="1">Uncharacterized protein</fullName>
    </submittedName>
</protein>
<sequence>MSEYLKNIIEIFETKSYKEANEYLKIGWILLDKCIVSYYPEGNFPKHEQMKYILGWNSNLGEIIKPQPKYICDIPTEDKIEDIECDF</sequence>
<dbReference type="RefSeq" id="WP_072890268.1">
    <property type="nucleotide sequence ID" value="NZ_FRAE01000074.1"/>
</dbReference>
<evidence type="ECO:0000313" key="1">
    <source>
        <dbReference type="EMBL" id="SHK45854.1"/>
    </source>
</evidence>
<keyword evidence="2" id="KW-1185">Reference proteome</keyword>
<dbReference type="AlphaFoldDB" id="A0A1M6SM45"/>
<dbReference type="OrthoDB" id="9907153at2"/>
<name>A0A1M6SM45_9FIRM</name>
<dbReference type="EMBL" id="FRAE01000074">
    <property type="protein sequence ID" value="SHK45854.1"/>
    <property type="molecule type" value="Genomic_DNA"/>
</dbReference>
<gene>
    <name evidence="1" type="ORF">SAMN02744037_02377</name>
</gene>
<dbReference type="Proteomes" id="UP000242497">
    <property type="component" value="Unassembled WGS sequence"/>
</dbReference>